<dbReference type="InterPro" id="IPR011009">
    <property type="entry name" value="Kinase-like_dom_sf"/>
</dbReference>
<evidence type="ECO:0000256" key="5">
    <source>
        <dbReference type="SAM" id="Phobius"/>
    </source>
</evidence>
<keyword evidence="8" id="KW-1185">Reference proteome</keyword>
<name>A0A0R0CFV6_9GAMM</name>
<comment type="caution">
    <text evidence="7">The sequence shown here is derived from an EMBL/GenBank/DDBJ whole genome shotgun (WGS) entry which is preliminary data.</text>
</comment>
<gene>
    <name evidence="7" type="ORF">ABB26_05835</name>
</gene>
<dbReference type="RefSeq" id="WP_057632739.1">
    <property type="nucleotide sequence ID" value="NZ_LDJI01000011.1"/>
</dbReference>
<keyword evidence="2" id="KW-0547">Nucleotide-binding</keyword>
<evidence type="ECO:0000256" key="4">
    <source>
        <dbReference type="ARBA" id="ARBA00022840"/>
    </source>
</evidence>
<sequence>MGAERWRQVRDLFEAVCELPREHWRAALLERCDDASIREEVEQLLRSQTVGLSRVSNRLDTALAHALAPEFGVGERLGPWRLTERIAQGGMGTVFKAERADGVYQRTVAIKLLHGLPGAIEVERLGAERQVLANLQLPQVARLYDGGTTPDGHPYLVMEYIDGVPLDRWCVEHQLGLEQRLQLFLDICRIVQSAHEQLVLHCDLKPSNVLVMSNGKPVLLDFGLARLLNEARDNQNSGFCTPTYASPEMIAGQTVGAASDVYSLGVMLVELLSMQPCTREPLNTEVPVVLPSANAAAELPWRGKLRGDLDAIACKACALDVGERYRTVEALIADVRRYLEHKPVVARGGGRLYRLRKGLRRNWYGAALIASATAVLLIFVAGLLQTRRQAQEEAAVARQVSNFMVGVFETADPFLRTERGQEELTSRQLLDKASLQVSHDLADAPAQLARMRAVLGVAYQNSGVPHQAEVLLQQAYSGFMDPRVGRRDDAAAVLADLSVQKTLDGNGDLGRQMADQGLALLSDAGAPTTRAKLLGAKGMALINLQAFDQAEEALDAATALYAKQADPTAAAKRLELTYSKGLMYLRWGREQPAEREFREVLASLHGRRTSMALASEVRLAQVLREQGRYEQALPLLQSGMRHALDLYGPKSRFVLIQHDGLADLYSDSGDYAAADKQYEERHALSALLDGTDSVEYSMGLFNHGTLRELRGDLPAAERLYRQALDLRVERLGRDSPTSMRAETGLGRLMMRQGRMEEAGAMLLHADIGLAEALPLDAPGRIEARLNRIDWLVRMGQTRQASQLLEEMAAQVPTSFHLRMLQVRSALAWRLNEGGQALALRRAALEFASRHYGQASGDVATSRLALAETLLLLGHAQPALDELHKVEPVLRRLQLPTSPDRRQLDGLILLAHTSVEGGQIP</sequence>
<dbReference type="PROSITE" id="PS50011">
    <property type="entry name" value="PROTEIN_KINASE_DOM"/>
    <property type="match status" value="1"/>
</dbReference>
<dbReference type="SUPFAM" id="SSF48452">
    <property type="entry name" value="TPR-like"/>
    <property type="match status" value="4"/>
</dbReference>
<keyword evidence="5" id="KW-1133">Transmembrane helix</keyword>
<dbReference type="PATRIC" id="fig|405444.3.peg.164"/>
<keyword evidence="3" id="KW-0418">Kinase</keyword>
<accession>A0A0R0CFV6</accession>
<evidence type="ECO:0000256" key="2">
    <source>
        <dbReference type="ARBA" id="ARBA00022741"/>
    </source>
</evidence>
<reference evidence="7 8" key="1">
    <citation type="submission" date="2015-05" db="EMBL/GenBank/DDBJ databases">
        <title>Genome sequencing and analysis of members of genus Stenotrophomonas.</title>
        <authorList>
            <person name="Patil P.P."/>
            <person name="Midha S."/>
            <person name="Patil P.B."/>
        </authorList>
    </citation>
    <scope>NUCLEOTIDE SEQUENCE [LARGE SCALE GENOMIC DNA]</scope>
    <source>
        <strain evidence="7 8">DSM 18929</strain>
    </source>
</reference>
<dbReference type="SMART" id="SM00220">
    <property type="entry name" value="S_TKc"/>
    <property type="match status" value="1"/>
</dbReference>
<dbReference type="Gene3D" id="3.30.200.20">
    <property type="entry name" value="Phosphorylase Kinase, domain 1"/>
    <property type="match status" value="1"/>
</dbReference>
<dbReference type="InterPro" id="IPR008271">
    <property type="entry name" value="Ser/Thr_kinase_AS"/>
</dbReference>
<dbReference type="InterPro" id="IPR011990">
    <property type="entry name" value="TPR-like_helical_dom_sf"/>
</dbReference>
<keyword evidence="5" id="KW-0472">Membrane</keyword>
<proteinExistence type="predicted"/>
<dbReference type="GO" id="GO:0004674">
    <property type="term" value="F:protein serine/threonine kinase activity"/>
    <property type="evidence" value="ECO:0007669"/>
    <property type="project" value="TreeGrafter"/>
</dbReference>
<dbReference type="Gene3D" id="1.10.510.10">
    <property type="entry name" value="Transferase(Phosphotransferase) domain 1"/>
    <property type="match status" value="1"/>
</dbReference>
<dbReference type="Gene3D" id="1.25.40.10">
    <property type="entry name" value="Tetratricopeptide repeat domain"/>
    <property type="match status" value="3"/>
</dbReference>
<dbReference type="GO" id="GO:0005524">
    <property type="term" value="F:ATP binding"/>
    <property type="evidence" value="ECO:0007669"/>
    <property type="project" value="UniProtKB-KW"/>
</dbReference>
<dbReference type="OrthoDB" id="9801841at2"/>
<dbReference type="SUPFAM" id="SSF56112">
    <property type="entry name" value="Protein kinase-like (PK-like)"/>
    <property type="match status" value="1"/>
</dbReference>
<dbReference type="InterPro" id="IPR000719">
    <property type="entry name" value="Prot_kinase_dom"/>
</dbReference>
<evidence type="ECO:0000259" key="6">
    <source>
        <dbReference type="PROSITE" id="PS50011"/>
    </source>
</evidence>
<dbReference type="PROSITE" id="PS00108">
    <property type="entry name" value="PROTEIN_KINASE_ST"/>
    <property type="match status" value="1"/>
</dbReference>
<organism evidence="7 8">
    <name type="scientific">Stenotrophomonas humi</name>
    <dbReference type="NCBI Taxonomy" id="405444"/>
    <lineage>
        <taxon>Bacteria</taxon>
        <taxon>Pseudomonadati</taxon>
        <taxon>Pseudomonadota</taxon>
        <taxon>Gammaproteobacteria</taxon>
        <taxon>Lysobacterales</taxon>
        <taxon>Lysobacteraceae</taxon>
        <taxon>Stenotrophomonas</taxon>
    </lineage>
</organism>
<keyword evidence="5" id="KW-0812">Transmembrane</keyword>
<dbReference type="CDD" id="cd14014">
    <property type="entry name" value="STKc_PknB_like"/>
    <property type="match status" value="1"/>
</dbReference>
<evidence type="ECO:0000256" key="3">
    <source>
        <dbReference type="ARBA" id="ARBA00022777"/>
    </source>
</evidence>
<feature type="transmembrane region" description="Helical" evidence="5">
    <location>
        <begin position="363"/>
        <end position="384"/>
    </location>
</feature>
<dbReference type="Proteomes" id="UP000050864">
    <property type="component" value="Unassembled WGS sequence"/>
</dbReference>
<dbReference type="STRING" id="405444.ABB26_05835"/>
<dbReference type="Pfam" id="PF00069">
    <property type="entry name" value="Pkinase"/>
    <property type="match status" value="1"/>
</dbReference>
<dbReference type="EMBL" id="LDJI01000011">
    <property type="protein sequence ID" value="KRG64871.1"/>
    <property type="molecule type" value="Genomic_DNA"/>
</dbReference>
<dbReference type="Pfam" id="PF13424">
    <property type="entry name" value="TPR_12"/>
    <property type="match status" value="1"/>
</dbReference>
<dbReference type="PANTHER" id="PTHR43289">
    <property type="entry name" value="MITOGEN-ACTIVATED PROTEIN KINASE KINASE KINASE 20-RELATED"/>
    <property type="match status" value="1"/>
</dbReference>
<feature type="domain" description="Protein kinase" evidence="6">
    <location>
        <begin position="80"/>
        <end position="339"/>
    </location>
</feature>
<protein>
    <recommendedName>
        <fullName evidence="6">Protein kinase domain-containing protein</fullName>
    </recommendedName>
</protein>
<keyword evidence="4" id="KW-0067">ATP-binding</keyword>
<keyword evidence="1" id="KW-0808">Transferase</keyword>
<evidence type="ECO:0000256" key="1">
    <source>
        <dbReference type="ARBA" id="ARBA00022679"/>
    </source>
</evidence>
<dbReference type="PANTHER" id="PTHR43289:SF34">
    <property type="entry name" value="SERINE_THREONINE-PROTEIN KINASE YBDM-RELATED"/>
    <property type="match status" value="1"/>
</dbReference>
<dbReference type="AlphaFoldDB" id="A0A0R0CFV6"/>
<evidence type="ECO:0000313" key="7">
    <source>
        <dbReference type="EMBL" id="KRG64871.1"/>
    </source>
</evidence>
<evidence type="ECO:0000313" key="8">
    <source>
        <dbReference type="Proteomes" id="UP000050864"/>
    </source>
</evidence>